<feature type="transmembrane region" description="Helical" evidence="1">
    <location>
        <begin position="51"/>
        <end position="73"/>
    </location>
</feature>
<comment type="caution">
    <text evidence="3">The sequence shown here is derived from an EMBL/GenBank/DDBJ whole genome shotgun (WGS) entry which is preliminary data.</text>
</comment>
<dbReference type="EMBL" id="CAJNOT010000873">
    <property type="protein sequence ID" value="CAF1099706.1"/>
    <property type="molecule type" value="Genomic_DNA"/>
</dbReference>
<dbReference type="EMBL" id="CAJNOL010000405">
    <property type="protein sequence ID" value="CAF1049763.1"/>
    <property type="molecule type" value="Genomic_DNA"/>
</dbReference>
<organism evidence="3 4">
    <name type="scientific">Rotaria sordida</name>
    <dbReference type="NCBI Taxonomy" id="392033"/>
    <lineage>
        <taxon>Eukaryota</taxon>
        <taxon>Metazoa</taxon>
        <taxon>Spiralia</taxon>
        <taxon>Gnathifera</taxon>
        <taxon>Rotifera</taxon>
        <taxon>Eurotatoria</taxon>
        <taxon>Bdelloidea</taxon>
        <taxon>Philodinida</taxon>
        <taxon>Philodinidae</taxon>
        <taxon>Rotaria</taxon>
    </lineage>
</organism>
<accession>A0A814NWX4</accession>
<dbReference type="Proteomes" id="UP000663870">
    <property type="component" value="Unassembled WGS sequence"/>
</dbReference>
<evidence type="ECO:0000313" key="4">
    <source>
        <dbReference type="Proteomes" id="UP000663864"/>
    </source>
</evidence>
<reference evidence="3" key="1">
    <citation type="submission" date="2021-02" db="EMBL/GenBank/DDBJ databases">
        <authorList>
            <person name="Nowell W R."/>
        </authorList>
    </citation>
    <scope>NUCLEOTIDE SEQUENCE</scope>
</reference>
<proteinExistence type="predicted"/>
<keyword evidence="1" id="KW-0812">Transmembrane</keyword>
<evidence type="ECO:0000313" key="5">
    <source>
        <dbReference type="Proteomes" id="UP000663870"/>
    </source>
</evidence>
<keyword evidence="1" id="KW-1133">Transmembrane helix</keyword>
<dbReference type="Proteomes" id="UP000663864">
    <property type="component" value="Unassembled WGS sequence"/>
</dbReference>
<evidence type="ECO:0000313" key="3">
    <source>
        <dbReference type="EMBL" id="CAF1099706.1"/>
    </source>
</evidence>
<name>A0A814NWX4_9BILA</name>
<dbReference type="AlphaFoldDB" id="A0A814NWX4"/>
<sequence>MEPLNNTLTANEARNDLGTISTNAAFIENPTTHRKLSVVHRTSRSISRGKLTVFVSVTVAIVVIILVIIVPILGLRKSD</sequence>
<protein>
    <submittedName>
        <fullName evidence="3">Uncharacterized protein</fullName>
    </submittedName>
</protein>
<evidence type="ECO:0000256" key="1">
    <source>
        <dbReference type="SAM" id="Phobius"/>
    </source>
</evidence>
<keyword evidence="1" id="KW-0472">Membrane</keyword>
<evidence type="ECO:0000313" key="2">
    <source>
        <dbReference type="EMBL" id="CAF1049763.1"/>
    </source>
</evidence>
<gene>
    <name evidence="2" type="ORF">JXQ802_LOCUS16593</name>
    <name evidence="3" type="ORF">ZHD862_LOCUS17530</name>
</gene>
<keyword evidence="5" id="KW-1185">Reference proteome</keyword>